<reference evidence="2 3" key="1">
    <citation type="submission" date="2024-05" db="EMBL/GenBank/DDBJ databases">
        <title>Haplotype-resolved chromosome-level genome assembly of Huyou (Citrus changshanensis).</title>
        <authorList>
            <person name="Miao C."/>
            <person name="Chen W."/>
            <person name="Wu Y."/>
            <person name="Wang L."/>
            <person name="Zhao S."/>
            <person name="Grierson D."/>
            <person name="Xu C."/>
            <person name="Chen K."/>
        </authorList>
    </citation>
    <scope>NUCLEOTIDE SEQUENCE [LARGE SCALE GENOMIC DNA]</scope>
    <source>
        <strain evidence="2">01-14</strain>
        <tissue evidence="2">Leaf</tissue>
    </source>
</reference>
<dbReference type="PANTHER" id="PTHR45432">
    <property type="entry name" value="CHAPERONE PROTEIN DNAJ 11, CHLOROPLASTIC-LIKE"/>
    <property type="match status" value="1"/>
</dbReference>
<dbReference type="Gene3D" id="1.10.287.110">
    <property type="entry name" value="DnaJ domain"/>
    <property type="match status" value="1"/>
</dbReference>
<feature type="domain" description="J" evidence="1">
    <location>
        <begin position="11"/>
        <end position="72"/>
    </location>
</feature>
<comment type="caution">
    <text evidence="2">The sequence shown here is derived from an EMBL/GenBank/DDBJ whole genome shotgun (WGS) entry which is preliminary data.</text>
</comment>
<evidence type="ECO:0000259" key="1">
    <source>
        <dbReference type="PROSITE" id="PS50076"/>
    </source>
</evidence>
<evidence type="ECO:0000313" key="3">
    <source>
        <dbReference type="Proteomes" id="UP001428341"/>
    </source>
</evidence>
<accession>A0AAP0MIQ2</accession>
<dbReference type="Gene3D" id="2.20.25.10">
    <property type="match status" value="1"/>
</dbReference>
<dbReference type="Pfam" id="PF00226">
    <property type="entry name" value="DnaJ"/>
    <property type="match status" value="1"/>
</dbReference>
<gene>
    <name evidence="2" type="ORF">WN944_001162</name>
</gene>
<dbReference type="CDD" id="cd06257">
    <property type="entry name" value="DnaJ"/>
    <property type="match status" value="1"/>
</dbReference>
<dbReference type="EMBL" id="JBCGBO010000004">
    <property type="protein sequence ID" value="KAK9208802.1"/>
    <property type="molecule type" value="Genomic_DNA"/>
</dbReference>
<dbReference type="AlphaFoldDB" id="A0AAP0MIQ2"/>
<evidence type="ECO:0000313" key="2">
    <source>
        <dbReference type="EMBL" id="KAK9208802.1"/>
    </source>
</evidence>
<protein>
    <recommendedName>
        <fullName evidence="1">J domain-containing protein</fullName>
    </recommendedName>
</protein>
<keyword evidence="3" id="KW-1185">Reference proteome</keyword>
<dbReference type="PANTHER" id="PTHR45432:SF2">
    <property type="entry name" value="CHAPERONE PROTEIN DNAJ 11, CHLOROPLASTIC"/>
    <property type="match status" value="1"/>
</dbReference>
<dbReference type="InterPro" id="IPR036869">
    <property type="entry name" value="J_dom_sf"/>
</dbReference>
<dbReference type="SMART" id="SM00271">
    <property type="entry name" value="DnaJ"/>
    <property type="match status" value="1"/>
</dbReference>
<sequence length="205" mass="23052">MPVMALGTRGSLYEVLRVEPTTMISKIKTAYRSLAKVYHLDFSGNGRDFIQIHNAYETLSDPTAMVVYDMSLVSRRRTRTTSFGWVNAPPCDGCSNKTIGQGMGTPFPSEIQYRATRVELFRLNNLKLEMDREELIEHETALYDRQVRVWGADAQRRVLSEDDIVAGIFTGSLARNLIVGVLNIFENFVGQLSLVAGILIAFLRV</sequence>
<organism evidence="2 3">
    <name type="scientific">Citrus x changshan-huyou</name>
    <dbReference type="NCBI Taxonomy" id="2935761"/>
    <lineage>
        <taxon>Eukaryota</taxon>
        <taxon>Viridiplantae</taxon>
        <taxon>Streptophyta</taxon>
        <taxon>Embryophyta</taxon>
        <taxon>Tracheophyta</taxon>
        <taxon>Spermatophyta</taxon>
        <taxon>Magnoliopsida</taxon>
        <taxon>eudicotyledons</taxon>
        <taxon>Gunneridae</taxon>
        <taxon>Pentapetalae</taxon>
        <taxon>rosids</taxon>
        <taxon>malvids</taxon>
        <taxon>Sapindales</taxon>
        <taxon>Rutaceae</taxon>
        <taxon>Aurantioideae</taxon>
        <taxon>Citrus</taxon>
    </lineage>
</organism>
<name>A0AAP0MIQ2_9ROSI</name>
<dbReference type="PROSITE" id="PS50076">
    <property type="entry name" value="DNAJ_2"/>
    <property type="match status" value="1"/>
</dbReference>
<dbReference type="SUPFAM" id="SSF46565">
    <property type="entry name" value="Chaperone J-domain"/>
    <property type="match status" value="1"/>
</dbReference>
<proteinExistence type="predicted"/>
<dbReference type="InterPro" id="IPR001623">
    <property type="entry name" value="DnaJ_domain"/>
</dbReference>
<dbReference type="Proteomes" id="UP001428341">
    <property type="component" value="Unassembled WGS sequence"/>
</dbReference>